<dbReference type="GO" id="GO:0016887">
    <property type="term" value="F:ATP hydrolysis activity"/>
    <property type="evidence" value="ECO:0007669"/>
    <property type="project" value="UniProtKB-UniRule"/>
</dbReference>
<evidence type="ECO:0000256" key="3">
    <source>
        <dbReference type="ARBA" id="ARBA00022741"/>
    </source>
</evidence>
<dbReference type="GO" id="GO:0005886">
    <property type="term" value="C:plasma membrane"/>
    <property type="evidence" value="ECO:0007669"/>
    <property type="project" value="UniProtKB-SubCell"/>
</dbReference>
<comment type="catalytic activity">
    <reaction evidence="8">
        <text>a quaternary ammonium(out) + ATP + H2O = a quaternary ammonium(in) + ADP + phosphate + H(+)</text>
        <dbReference type="Rhea" id="RHEA:11036"/>
        <dbReference type="ChEBI" id="CHEBI:15377"/>
        <dbReference type="ChEBI" id="CHEBI:15378"/>
        <dbReference type="ChEBI" id="CHEBI:30616"/>
        <dbReference type="ChEBI" id="CHEBI:35267"/>
        <dbReference type="ChEBI" id="CHEBI:43474"/>
        <dbReference type="ChEBI" id="CHEBI:456216"/>
    </reaction>
</comment>
<dbReference type="PROSITE" id="PS51371">
    <property type="entry name" value="CBS"/>
    <property type="match status" value="1"/>
</dbReference>
<feature type="domain" description="ABC transporter" evidence="9">
    <location>
        <begin position="4"/>
        <end position="265"/>
    </location>
</feature>
<dbReference type="InterPro" id="IPR005892">
    <property type="entry name" value="Gly-betaine_transp_ATP-bd"/>
</dbReference>
<keyword evidence="3 8" id="KW-0547">Nucleotide-binding</keyword>
<dbReference type="GO" id="GO:0005524">
    <property type="term" value="F:ATP binding"/>
    <property type="evidence" value="ECO:0007669"/>
    <property type="project" value="UniProtKB-UniRule"/>
</dbReference>
<evidence type="ECO:0000256" key="7">
    <source>
        <dbReference type="PROSITE-ProRule" id="PRU00703"/>
    </source>
</evidence>
<keyword evidence="8" id="KW-0472">Membrane</keyword>
<dbReference type="InterPro" id="IPR017871">
    <property type="entry name" value="ABC_transporter-like_CS"/>
</dbReference>
<dbReference type="SMART" id="SM00382">
    <property type="entry name" value="AAA"/>
    <property type="match status" value="1"/>
</dbReference>
<organism evidence="11 12">
    <name type="scientific">Clostridium cochlearium</name>
    <dbReference type="NCBI Taxonomy" id="1494"/>
    <lineage>
        <taxon>Bacteria</taxon>
        <taxon>Bacillati</taxon>
        <taxon>Bacillota</taxon>
        <taxon>Clostridia</taxon>
        <taxon>Eubacteriales</taxon>
        <taxon>Clostridiaceae</taxon>
        <taxon>Clostridium</taxon>
    </lineage>
</organism>
<evidence type="ECO:0000256" key="5">
    <source>
        <dbReference type="ARBA" id="ARBA00022970"/>
    </source>
</evidence>
<dbReference type="Proteomes" id="UP000528432">
    <property type="component" value="Unassembled WGS sequence"/>
</dbReference>
<dbReference type="RefSeq" id="WP_171303018.1">
    <property type="nucleotide sequence ID" value="NZ_JABFIF010000004.1"/>
</dbReference>
<sequence length="392" mass="44405">MEEIEVQNLVKVFGKPNQKCKNMISKGYSKNQVLEKTGLTVGINKVSFNIKKNEIFVIMGLSGSGKSTLLRCLNRLIEPTEGRVIVDGKDITKLDKKSLRKLRKEKFAMVFQNFGLFHHRTILENTMFGIETHKGMTKDEKIQKSTKALEQVGLSGWENKYPNELSGGMQQRVGIARALAVESDILLMDEPFSALDPLIRKEMQDLLLDLYENMNKTIIFITHDLDEALRIGDRIAIMKDGKVVQIGTPEDILNNCKNDYVKEFVQNVNRSQILKAKDVMIKPLELLYENDGIKTAKYKMKKNHLTSIFVVEGKRKYKGIVRLEDILDVNGDENISDFIKPTLITEPEKTIDELFGYMASLDVPIPVIDNENTLKGIIIKGTVLSNLAGRDV</sequence>
<dbReference type="GO" id="GO:0006865">
    <property type="term" value="P:amino acid transport"/>
    <property type="evidence" value="ECO:0007669"/>
    <property type="project" value="UniProtKB-UniRule"/>
</dbReference>
<dbReference type="InterPro" id="IPR027417">
    <property type="entry name" value="P-loop_NTPase"/>
</dbReference>
<feature type="domain" description="CBS" evidence="10">
    <location>
        <begin position="280"/>
        <end position="338"/>
    </location>
</feature>
<dbReference type="InterPro" id="IPR000644">
    <property type="entry name" value="CBS_dom"/>
</dbReference>
<dbReference type="Gene3D" id="3.10.580.10">
    <property type="entry name" value="CBS-domain"/>
    <property type="match status" value="1"/>
</dbReference>
<dbReference type="EC" id="7.6.2.9" evidence="8"/>
<dbReference type="FunFam" id="3.40.50.300:FF:000201">
    <property type="entry name" value="Glycine betaine/L-proline ABC transporter ATP-binding protein"/>
    <property type="match status" value="1"/>
</dbReference>
<dbReference type="NCBIfam" id="TIGR01186">
    <property type="entry name" value="proV"/>
    <property type="match status" value="1"/>
</dbReference>
<evidence type="ECO:0000313" key="12">
    <source>
        <dbReference type="Proteomes" id="UP000528432"/>
    </source>
</evidence>
<reference evidence="11 12" key="1">
    <citation type="submission" date="2020-05" db="EMBL/GenBank/DDBJ databases">
        <title>Draft genome sequence of Clostridium cochlearium strain AGROS13 isolated from a sheep dairy farm in New Zealand.</title>
        <authorList>
            <person name="Gupta T.B."/>
            <person name="Jauregui R."/>
            <person name="Risson A.N."/>
            <person name="Brightwell G."/>
            <person name="Maclean P."/>
        </authorList>
    </citation>
    <scope>NUCLEOTIDE SEQUENCE [LARGE SCALE GENOMIC DNA]</scope>
    <source>
        <strain evidence="11 12">AGROS13</strain>
    </source>
</reference>
<keyword evidence="2 8" id="KW-0813">Transport</keyword>
<comment type="caution">
    <text evidence="11">The sequence shown here is derived from an EMBL/GenBank/DDBJ whole genome shotgun (WGS) entry which is preliminary data.</text>
</comment>
<evidence type="ECO:0000259" key="9">
    <source>
        <dbReference type="PROSITE" id="PS50893"/>
    </source>
</evidence>
<comment type="similarity">
    <text evidence="1 8">Belongs to the ABC transporter superfamily.</text>
</comment>
<gene>
    <name evidence="11" type="ORF">HMJ28_03850</name>
</gene>
<proteinExistence type="inferred from homology"/>
<dbReference type="GO" id="GO:0006970">
    <property type="term" value="P:response to osmotic stress"/>
    <property type="evidence" value="ECO:0007669"/>
    <property type="project" value="UniProtKB-ARBA"/>
</dbReference>
<dbReference type="GO" id="GO:0015418">
    <property type="term" value="F:ABC-type quaternary ammonium compound transporting activity"/>
    <property type="evidence" value="ECO:0007669"/>
    <property type="project" value="UniProtKB-EC"/>
</dbReference>
<keyword evidence="5" id="KW-0029">Amino-acid transport</keyword>
<dbReference type="InterPro" id="IPR003593">
    <property type="entry name" value="AAA+_ATPase"/>
</dbReference>
<dbReference type="CDD" id="cd03294">
    <property type="entry name" value="ABC_Pro_Gly_Betaine"/>
    <property type="match status" value="1"/>
</dbReference>
<dbReference type="PANTHER" id="PTHR43869">
    <property type="entry name" value="GLYCINE BETAINE/PROLINE BETAINE TRANSPORT SYSTEM ATP-BINDING PROTEIN PROV"/>
    <property type="match status" value="1"/>
</dbReference>
<evidence type="ECO:0000256" key="4">
    <source>
        <dbReference type="ARBA" id="ARBA00022840"/>
    </source>
</evidence>
<comment type="subunit">
    <text evidence="8">The complex is probably composed of two ATP-binding proteins, two transmembrane proteins and a solute-binding protein.</text>
</comment>
<protein>
    <recommendedName>
        <fullName evidence="8">Quaternary amine transport ATP-binding protein</fullName>
        <ecNumber evidence="8">7.6.2.9</ecNumber>
    </recommendedName>
</protein>
<evidence type="ECO:0000256" key="1">
    <source>
        <dbReference type="ARBA" id="ARBA00005417"/>
    </source>
</evidence>
<accession>A0A7Y3V6C2</accession>
<keyword evidence="4 8" id="KW-0067">ATP-binding</keyword>
<dbReference type="InterPro" id="IPR003439">
    <property type="entry name" value="ABC_transporter-like_ATP-bd"/>
</dbReference>
<evidence type="ECO:0000313" key="11">
    <source>
        <dbReference type="EMBL" id="NOH15528.1"/>
    </source>
</evidence>
<name>A0A7Y3V6C2_CLOCO</name>
<dbReference type="Pfam" id="PF00005">
    <property type="entry name" value="ABC_tran"/>
    <property type="match status" value="1"/>
</dbReference>
<evidence type="ECO:0000256" key="2">
    <source>
        <dbReference type="ARBA" id="ARBA00022448"/>
    </source>
</evidence>
<comment type="subcellular location">
    <subcellularLocation>
        <location evidence="8">Cell inner membrane</location>
        <topology evidence="8">Peripheral membrane protein</topology>
    </subcellularLocation>
</comment>
<dbReference type="SUPFAM" id="SSF54631">
    <property type="entry name" value="CBS-domain pair"/>
    <property type="match status" value="1"/>
</dbReference>
<keyword evidence="6 7" id="KW-0129">CBS domain</keyword>
<evidence type="ECO:0000259" key="10">
    <source>
        <dbReference type="PROSITE" id="PS51371"/>
    </source>
</evidence>
<evidence type="ECO:0000256" key="8">
    <source>
        <dbReference type="RuleBase" id="RU369116"/>
    </source>
</evidence>
<dbReference type="PANTHER" id="PTHR43869:SF1">
    <property type="entry name" value="GLYCINE BETAINE_PROLINE BETAINE TRANSPORT SYSTEM ATP-BINDING PROTEIN PROV"/>
    <property type="match status" value="1"/>
</dbReference>
<dbReference type="SUPFAM" id="SSF52540">
    <property type="entry name" value="P-loop containing nucleoside triphosphate hydrolases"/>
    <property type="match status" value="1"/>
</dbReference>
<dbReference type="GO" id="GO:0031460">
    <property type="term" value="P:glycine betaine transport"/>
    <property type="evidence" value="ECO:0007669"/>
    <property type="project" value="InterPro"/>
</dbReference>
<dbReference type="PROSITE" id="PS00211">
    <property type="entry name" value="ABC_TRANSPORTER_1"/>
    <property type="match status" value="1"/>
</dbReference>
<dbReference type="InterPro" id="IPR051921">
    <property type="entry name" value="ABC_osmolyte_uptake_ATP-bind"/>
</dbReference>
<dbReference type="Gene3D" id="3.40.50.300">
    <property type="entry name" value="P-loop containing nucleotide triphosphate hydrolases"/>
    <property type="match status" value="1"/>
</dbReference>
<dbReference type="AlphaFoldDB" id="A0A7Y3V6C2"/>
<dbReference type="Pfam" id="PF00571">
    <property type="entry name" value="CBS"/>
    <property type="match status" value="1"/>
</dbReference>
<evidence type="ECO:0000256" key="6">
    <source>
        <dbReference type="ARBA" id="ARBA00023122"/>
    </source>
</evidence>
<dbReference type="EMBL" id="JABFIF010000004">
    <property type="protein sequence ID" value="NOH15528.1"/>
    <property type="molecule type" value="Genomic_DNA"/>
</dbReference>
<keyword evidence="8" id="KW-0997">Cell inner membrane</keyword>
<keyword evidence="8" id="KW-1003">Cell membrane</keyword>
<dbReference type="InterPro" id="IPR046342">
    <property type="entry name" value="CBS_dom_sf"/>
</dbReference>
<dbReference type="PROSITE" id="PS50893">
    <property type="entry name" value="ABC_TRANSPORTER_2"/>
    <property type="match status" value="1"/>
</dbReference>